<proteinExistence type="predicted"/>
<dbReference type="EMBL" id="WHPF01000001">
    <property type="protein sequence ID" value="NNV53885.1"/>
    <property type="molecule type" value="Genomic_DNA"/>
</dbReference>
<keyword evidence="1" id="KW-0238">DNA-binding</keyword>
<feature type="domain" description="HTH cro/C1-type" evidence="2">
    <location>
        <begin position="78"/>
        <end position="125"/>
    </location>
</feature>
<reference evidence="3" key="1">
    <citation type="submission" date="2019-10" db="EMBL/GenBank/DDBJ databases">
        <title>Draft genome sequence of Panacibacter sp. KCS-6.</title>
        <authorList>
            <person name="Yim K.J."/>
        </authorList>
    </citation>
    <scope>NUCLEOTIDE SEQUENCE</scope>
    <source>
        <strain evidence="3">KCS-6</strain>
    </source>
</reference>
<dbReference type="InterPro" id="IPR010982">
    <property type="entry name" value="Lambda_DNA-bd_dom_sf"/>
</dbReference>
<gene>
    <name evidence="3" type="ORF">GD597_00345</name>
</gene>
<dbReference type="CDD" id="cd00093">
    <property type="entry name" value="HTH_XRE"/>
    <property type="match status" value="2"/>
</dbReference>
<feature type="domain" description="HTH cro/C1-type" evidence="2">
    <location>
        <begin position="15"/>
        <end position="74"/>
    </location>
</feature>
<evidence type="ECO:0000313" key="3">
    <source>
        <dbReference type="EMBL" id="NNV53885.1"/>
    </source>
</evidence>
<evidence type="ECO:0000259" key="2">
    <source>
        <dbReference type="PROSITE" id="PS50943"/>
    </source>
</evidence>
<dbReference type="GO" id="GO:0003677">
    <property type="term" value="F:DNA binding"/>
    <property type="evidence" value="ECO:0007669"/>
    <property type="project" value="UniProtKB-KW"/>
</dbReference>
<comment type="caution">
    <text evidence="3">The sequence shown here is derived from an EMBL/GenBank/DDBJ whole genome shotgun (WGS) entry which is preliminary data.</text>
</comment>
<dbReference type="PROSITE" id="PS50943">
    <property type="entry name" value="HTH_CROC1"/>
    <property type="match status" value="2"/>
</dbReference>
<dbReference type="PANTHER" id="PTHR46558:SF11">
    <property type="entry name" value="HTH-TYPE TRANSCRIPTIONAL REGULATOR XRE"/>
    <property type="match status" value="1"/>
</dbReference>
<dbReference type="RefSeq" id="WP_171605803.1">
    <property type="nucleotide sequence ID" value="NZ_WHPF01000001.1"/>
</dbReference>
<dbReference type="SMART" id="SM00530">
    <property type="entry name" value="HTH_XRE"/>
    <property type="match status" value="2"/>
</dbReference>
<name>A0A8J8JSB3_9BACT</name>
<evidence type="ECO:0000313" key="4">
    <source>
        <dbReference type="Proteomes" id="UP000598971"/>
    </source>
</evidence>
<evidence type="ECO:0000256" key="1">
    <source>
        <dbReference type="ARBA" id="ARBA00023125"/>
    </source>
</evidence>
<dbReference type="Gene3D" id="1.10.260.40">
    <property type="entry name" value="lambda repressor-like DNA-binding domains"/>
    <property type="match status" value="2"/>
</dbReference>
<organism evidence="3 4">
    <name type="scientific">Limnovirga soli</name>
    <dbReference type="NCBI Taxonomy" id="2656915"/>
    <lineage>
        <taxon>Bacteria</taxon>
        <taxon>Pseudomonadati</taxon>
        <taxon>Bacteroidota</taxon>
        <taxon>Chitinophagia</taxon>
        <taxon>Chitinophagales</taxon>
        <taxon>Chitinophagaceae</taxon>
        <taxon>Limnovirga</taxon>
    </lineage>
</organism>
<dbReference type="Pfam" id="PF01381">
    <property type="entry name" value="HTH_3"/>
    <property type="match status" value="1"/>
</dbReference>
<dbReference type="PANTHER" id="PTHR46558">
    <property type="entry name" value="TRACRIPTIONAL REGULATORY PROTEIN-RELATED-RELATED"/>
    <property type="match status" value="1"/>
</dbReference>
<dbReference type="Proteomes" id="UP000598971">
    <property type="component" value="Unassembled WGS sequence"/>
</dbReference>
<protein>
    <submittedName>
        <fullName evidence="3">Helix-turn-helix domain-containing protein</fullName>
    </submittedName>
</protein>
<dbReference type="SUPFAM" id="SSF47413">
    <property type="entry name" value="lambda repressor-like DNA-binding domains"/>
    <property type="match status" value="2"/>
</dbReference>
<accession>A0A8J8JSB3</accession>
<sequence length="129" mass="14892">MSKLIAQPQSVGEKIRNRRLELRLTQKECAQILGVCEDSIHLWENNHHEPDIQQMPKIISFVGYVPVECDTDSLQGKLKMFRYQQGLSQEKLAQLVGVNESTIYHFESGKHTPFPKTLKKIEKLLSENM</sequence>
<dbReference type="AlphaFoldDB" id="A0A8J8JSB3"/>
<keyword evidence="4" id="KW-1185">Reference proteome</keyword>
<dbReference type="InterPro" id="IPR001387">
    <property type="entry name" value="Cro/C1-type_HTH"/>
</dbReference>